<dbReference type="WBParaSite" id="SPAL_0000293000.1">
    <property type="protein sequence ID" value="SPAL_0000293000.1"/>
    <property type="gene ID" value="SPAL_0000293000"/>
</dbReference>
<feature type="compositionally biased region" description="Polar residues" evidence="1">
    <location>
        <begin position="748"/>
        <end position="757"/>
    </location>
</feature>
<evidence type="ECO:0000313" key="2">
    <source>
        <dbReference type="Proteomes" id="UP000046392"/>
    </source>
</evidence>
<feature type="compositionally biased region" description="Polar residues" evidence="1">
    <location>
        <begin position="936"/>
        <end position="955"/>
    </location>
</feature>
<feature type="compositionally biased region" description="Low complexity" evidence="1">
    <location>
        <begin position="537"/>
        <end position="549"/>
    </location>
</feature>
<dbReference type="AlphaFoldDB" id="A0A0N5BA61"/>
<feature type="compositionally biased region" description="Low complexity" evidence="1">
    <location>
        <begin position="372"/>
        <end position="394"/>
    </location>
</feature>
<feature type="compositionally biased region" description="Polar residues" evidence="1">
    <location>
        <begin position="805"/>
        <end position="826"/>
    </location>
</feature>
<feature type="compositionally biased region" description="Polar residues" evidence="1">
    <location>
        <begin position="132"/>
        <end position="142"/>
    </location>
</feature>
<evidence type="ECO:0000313" key="3">
    <source>
        <dbReference type="WBParaSite" id="SPAL_0000293000.1"/>
    </source>
</evidence>
<dbReference type="Proteomes" id="UP000046392">
    <property type="component" value="Unplaced"/>
</dbReference>
<feature type="region of interest" description="Disordered" evidence="1">
    <location>
        <begin position="613"/>
        <end position="758"/>
    </location>
</feature>
<name>A0A0N5BA61_STREA</name>
<feature type="region of interest" description="Disordered" evidence="1">
    <location>
        <begin position="882"/>
        <end position="955"/>
    </location>
</feature>
<sequence length="955" mass="106621">MNHFVNVSPSGRTISQNCFTTKSDCLDENRTNKNTTLTNKSESSYFYPSSLDPPRINEDYKQSVVNSEIYDSLRPLNDHSNGSKKAFCITLSTSAAIAEELRRVYVEHPKAISNLGIATLNFDTDLQSNLPHYENHQVNSDNQFKKPLSHCTSDPSAPTQKESSLLVNLLRQPSMSHSSSVPIQQQSQTPIKQSPYGNVPPPTPTQQYQHGYPMPQQPPTSYPQASNHPPDNFSPYQVQQQRIEHANQQPIQHPPQYHQQQNTIYQQHQTIMQPTTENNQQIRQISQMTVQSQVPGQMVKEVSQQSSPPKGKKKKQVTKKQQTVKEISSQQQQLPATHLPNPSVGHRPHPPPQYHPGGGMHIDPYGNPQPHPSQYHPQQHPGGIQQQQQPMMQQHPSEFYAMQQNQHTQRIQHQLRSPYNQQQYRPGIGPPQYGNIDGYAGQRQMHPPPPGNIPHMWQNVQRPQLASQHIQQPANVQDSQRQFVHQQPYMQQINAPPTNAQTHTSPQYPNPPILSGQQHPQGQPHYYMNPHQSGSEQQQIAHQQQMAQQRGPSMTPSHPQQHMIHSQHPQQISQQSQNTNLQQHIRPQILHDDNFCNTIVDDSLEEVDLDSIEPMRNLGGTPSTSSNSNLQNSHFMGQPTHQQQQSNYLQGPSGQHTTSPSSGGGYYSSNQYINQNPMTNGPTPQQLGYPKGTSSHAMPNSFYHQQSPQTSGSVSGPSGGTISSPSPARTPATPRSQISTPIGGKGPSTISSDNGIQTKEEIERERQIASTINSVIEKAMVDTPSSCSTPSTSTPQPQVMPSTPHCSNLNGGKQQGTHHQQSFFTSPVNYSSPAPMMNGSNEYHITPPSHINGSFEFDQGHVSQSMPYYNGNYSKIPMSNEVTHGMVNQPPFPSQQQHVQSTPRRKRKSDGSKEMITPRKTPTQVPHEDVFGSPQYLINQQQQSVGNQIPASSTI</sequence>
<feature type="compositionally biased region" description="Polar residues" evidence="1">
    <location>
        <begin position="494"/>
        <end position="507"/>
    </location>
</feature>
<feature type="compositionally biased region" description="Low complexity" evidence="1">
    <location>
        <begin position="556"/>
        <end position="577"/>
    </location>
</feature>
<feature type="compositionally biased region" description="Polar residues" evidence="1">
    <location>
        <begin position="326"/>
        <end position="335"/>
    </location>
</feature>
<feature type="region of interest" description="Disordered" evidence="1">
    <location>
        <begin position="494"/>
        <end position="581"/>
    </location>
</feature>
<accession>A0A0N5BA61</accession>
<feature type="region of interest" description="Disordered" evidence="1">
    <location>
        <begin position="421"/>
        <end position="457"/>
    </location>
</feature>
<proteinExistence type="predicted"/>
<evidence type="ECO:0000256" key="1">
    <source>
        <dbReference type="SAM" id="MobiDB-lite"/>
    </source>
</evidence>
<organism evidence="2 3">
    <name type="scientific">Strongyloides papillosus</name>
    <name type="common">Intestinal threadworm</name>
    <dbReference type="NCBI Taxonomy" id="174720"/>
    <lineage>
        <taxon>Eukaryota</taxon>
        <taxon>Metazoa</taxon>
        <taxon>Ecdysozoa</taxon>
        <taxon>Nematoda</taxon>
        <taxon>Chromadorea</taxon>
        <taxon>Rhabditida</taxon>
        <taxon>Tylenchina</taxon>
        <taxon>Panagrolaimomorpha</taxon>
        <taxon>Strongyloidoidea</taxon>
        <taxon>Strongyloididae</taxon>
        <taxon>Strongyloides</taxon>
    </lineage>
</organism>
<feature type="compositionally biased region" description="Polar residues" evidence="1">
    <location>
        <begin position="670"/>
        <end position="704"/>
    </location>
</feature>
<reference evidence="3" key="1">
    <citation type="submission" date="2017-02" db="UniProtKB">
        <authorList>
            <consortium name="WormBaseParasite"/>
        </authorList>
    </citation>
    <scope>IDENTIFICATION</scope>
</reference>
<feature type="region of interest" description="Disordered" evidence="1">
    <location>
        <begin position="132"/>
        <end position="235"/>
    </location>
</feature>
<keyword evidence="2" id="KW-1185">Reference proteome</keyword>
<feature type="region of interest" description="Disordered" evidence="1">
    <location>
        <begin position="464"/>
        <end position="483"/>
    </location>
</feature>
<feature type="compositionally biased region" description="Low complexity" evidence="1">
    <location>
        <begin position="705"/>
        <end position="736"/>
    </location>
</feature>
<feature type="compositionally biased region" description="Polar residues" evidence="1">
    <location>
        <begin position="620"/>
        <end position="658"/>
    </location>
</feature>
<feature type="compositionally biased region" description="Polar residues" evidence="1">
    <location>
        <begin position="150"/>
        <end position="196"/>
    </location>
</feature>
<feature type="compositionally biased region" description="Low complexity" evidence="1">
    <location>
        <begin position="783"/>
        <end position="804"/>
    </location>
</feature>
<feature type="compositionally biased region" description="Polar residues" evidence="1">
    <location>
        <begin position="222"/>
        <end position="235"/>
    </location>
</feature>
<feature type="region of interest" description="Disordered" evidence="1">
    <location>
        <begin position="288"/>
        <end position="394"/>
    </location>
</feature>
<feature type="region of interest" description="Disordered" evidence="1">
    <location>
        <begin position="782"/>
        <end position="826"/>
    </location>
</feature>
<protein>
    <submittedName>
        <fullName evidence="3">Trithorax group protein osa</fullName>
    </submittedName>
</protein>